<gene>
    <name evidence="3" type="ORF">DW658_06050</name>
    <name evidence="2" type="ORF">DWV67_13875</name>
    <name evidence="1" type="ORF">DXD10_07565</name>
</gene>
<name>A0A395XKR1_9FIRM</name>
<evidence type="ECO:0000313" key="4">
    <source>
        <dbReference type="Proteomes" id="UP000261208"/>
    </source>
</evidence>
<dbReference type="EMBL" id="QSQQ01000008">
    <property type="protein sequence ID" value="RGK47995.1"/>
    <property type="molecule type" value="Genomic_DNA"/>
</dbReference>
<sequence>MEGGVAVNKVKFILGEDKHVKLLIRSPNDEPFTILSASYKLIRYGEIETDGECEIDGHYLDVKISPQNKACYVLEITYVVGDSTRKARIEVEVI</sequence>
<dbReference type="Proteomes" id="UP000266376">
    <property type="component" value="Unassembled WGS sequence"/>
</dbReference>
<evidence type="ECO:0000313" key="2">
    <source>
        <dbReference type="EMBL" id="RGW49759.1"/>
    </source>
</evidence>
<accession>A0A395XKR1</accession>
<evidence type="ECO:0000313" key="1">
    <source>
        <dbReference type="EMBL" id="RGK47995.1"/>
    </source>
</evidence>
<reference evidence="4 5" key="1">
    <citation type="submission" date="2018-08" db="EMBL/GenBank/DDBJ databases">
        <title>A genome reference for cultivated species of the human gut microbiota.</title>
        <authorList>
            <person name="Zou Y."/>
            <person name="Xue W."/>
            <person name="Luo G."/>
        </authorList>
    </citation>
    <scope>NUCLEOTIDE SEQUENCE [LARGE SCALE GENOMIC DNA]</scope>
    <source>
        <strain evidence="2 5">AF12-11</strain>
        <strain evidence="3 6">AM23-7AC</strain>
        <strain evidence="1 4">TF11-11</strain>
    </source>
</reference>
<dbReference type="Proteomes" id="UP000285666">
    <property type="component" value="Unassembled WGS sequence"/>
</dbReference>
<proteinExistence type="predicted"/>
<organism evidence="2 5">
    <name type="scientific">Dorea formicigenerans</name>
    <dbReference type="NCBI Taxonomy" id="39486"/>
    <lineage>
        <taxon>Bacteria</taxon>
        <taxon>Bacillati</taxon>
        <taxon>Bacillota</taxon>
        <taxon>Clostridia</taxon>
        <taxon>Lachnospirales</taxon>
        <taxon>Lachnospiraceae</taxon>
        <taxon>Dorea</taxon>
    </lineage>
</organism>
<dbReference type="AlphaFoldDB" id="A0A395XKR1"/>
<dbReference type="EMBL" id="QRHN01000006">
    <property type="protein sequence ID" value="RHF79261.1"/>
    <property type="molecule type" value="Genomic_DNA"/>
</dbReference>
<protein>
    <submittedName>
        <fullName evidence="2">Uncharacterized protein</fullName>
    </submittedName>
</protein>
<dbReference type="EMBL" id="QSAJ01000045">
    <property type="protein sequence ID" value="RGW49759.1"/>
    <property type="molecule type" value="Genomic_DNA"/>
</dbReference>
<evidence type="ECO:0000313" key="3">
    <source>
        <dbReference type="EMBL" id="RHF79261.1"/>
    </source>
</evidence>
<comment type="caution">
    <text evidence="2">The sequence shown here is derived from an EMBL/GenBank/DDBJ whole genome shotgun (WGS) entry which is preliminary data.</text>
</comment>
<evidence type="ECO:0000313" key="5">
    <source>
        <dbReference type="Proteomes" id="UP000266376"/>
    </source>
</evidence>
<dbReference type="Proteomes" id="UP000261208">
    <property type="component" value="Unassembled WGS sequence"/>
</dbReference>
<evidence type="ECO:0000313" key="6">
    <source>
        <dbReference type="Proteomes" id="UP000285666"/>
    </source>
</evidence>